<evidence type="ECO:0000313" key="2">
    <source>
        <dbReference type="EMBL" id="NML26000.1"/>
    </source>
</evidence>
<dbReference type="Proteomes" id="UP000580043">
    <property type="component" value="Unassembled WGS sequence"/>
</dbReference>
<feature type="chain" id="PRO_5032671831" evidence="1">
    <location>
        <begin position="35"/>
        <end position="147"/>
    </location>
</feature>
<organism evidence="2 3">
    <name type="scientific">Zoogloea dura</name>
    <dbReference type="NCBI Taxonomy" id="2728840"/>
    <lineage>
        <taxon>Bacteria</taxon>
        <taxon>Pseudomonadati</taxon>
        <taxon>Pseudomonadota</taxon>
        <taxon>Betaproteobacteria</taxon>
        <taxon>Rhodocyclales</taxon>
        <taxon>Zoogloeaceae</taxon>
        <taxon>Zoogloea</taxon>
    </lineage>
</organism>
<comment type="caution">
    <text evidence="2">The sequence shown here is derived from an EMBL/GenBank/DDBJ whole genome shotgun (WGS) entry which is preliminary data.</text>
</comment>
<reference evidence="2 3" key="1">
    <citation type="submission" date="2020-04" db="EMBL/GenBank/DDBJ databases">
        <title>Zoogloea sp. G-4-1-14 isolated from soil.</title>
        <authorList>
            <person name="Dahal R.H."/>
        </authorList>
    </citation>
    <scope>NUCLEOTIDE SEQUENCE [LARGE SCALE GENOMIC DNA]</scope>
    <source>
        <strain evidence="2 3">G-4-1-14</strain>
    </source>
</reference>
<gene>
    <name evidence="2" type="ORF">HHL15_09620</name>
</gene>
<evidence type="ECO:0000256" key="1">
    <source>
        <dbReference type="SAM" id="SignalP"/>
    </source>
</evidence>
<keyword evidence="3" id="KW-1185">Reference proteome</keyword>
<protein>
    <submittedName>
        <fullName evidence="2">Uncharacterized protein</fullName>
    </submittedName>
</protein>
<dbReference type="RefSeq" id="WP_169145550.1">
    <property type="nucleotide sequence ID" value="NZ_JABBGA010000006.1"/>
</dbReference>
<name>A0A848G4A8_9RHOO</name>
<accession>A0A848G4A8</accession>
<keyword evidence="1" id="KW-0732">Signal</keyword>
<dbReference type="EMBL" id="JABBGA010000006">
    <property type="protein sequence ID" value="NML26000.1"/>
    <property type="molecule type" value="Genomic_DNA"/>
</dbReference>
<sequence>MPTPRLMSDLSPPRRWAGAAGLCLLGLLPAASIAAARLDCEINQGGRSETLHFGPATNPYEVKAVSINERFSFKAVMIERGDKVEYISLYVYYLPPRGPILLQQAKYLAPTAQPYPAAGSLTGRQYLYSPRLERELQYECALVEVES</sequence>
<proteinExistence type="predicted"/>
<feature type="signal peptide" evidence="1">
    <location>
        <begin position="1"/>
        <end position="34"/>
    </location>
</feature>
<evidence type="ECO:0000313" key="3">
    <source>
        <dbReference type="Proteomes" id="UP000580043"/>
    </source>
</evidence>
<dbReference type="AlphaFoldDB" id="A0A848G4A8"/>